<accession>A0A815AYG1</accession>
<proteinExistence type="predicted"/>
<protein>
    <submittedName>
        <fullName evidence="1">Uncharacterized protein</fullName>
    </submittedName>
</protein>
<reference evidence="1" key="1">
    <citation type="submission" date="2021-02" db="EMBL/GenBank/DDBJ databases">
        <authorList>
            <person name="Nowell W R."/>
        </authorList>
    </citation>
    <scope>NUCLEOTIDE SEQUENCE</scope>
</reference>
<name>A0A815AYG1_9BILA</name>
<comment type="caution">
    <text evidence="1">The sequence shown here is derived from an EMBL/GenBank/DDBJ whole genome shotgun (WGS) entry which is preliminary data.</text>
</comment>
<evidence type="ECO:0000313" key="1">
    <source>
        <dbReference type="EMBL" id="CAF1262958.1"/>
    </source>
</evidence>
<organism evidence="1 2">
    <name type="scientific">Adineta steineri</name>
    <dbReference type="NCBI Taxonomy" id="433720"/>
    <lineage>
        <taxon>Eukaryota</taxon>
        <taxon>Metazoa</taxon>
        <taxon>Spiralia</taxon>
        <taxon>Gnathifera</taxon>
        <taxon>Rotifera</taxon>
        <taxon>Eurotatoria</taxon>
        <taxon>Bdelloidea</taxon>
        <taxon>Adinetida</taxon>
        <taxon>Adinetidae</taxon>
        <taxon>Adineta</taxon>
    </lineage>
</organism>
<gene>
    <name evidence="1" type="ORF">JYZ213_LOCUS30258</name>
</gene>
<evidence type="ECO:0000313" key="2">
    <source>
        <dbReference type="Proteomes" id="UP000663845"/>
    </source>
</evidence>
<sequence length="223" mass="25733">MTQSIIRSITPNDNQLPSSKIQDYIGVWLDDTYKQETYDSIKKALLDVFDSLQPFNDYCRCLMYINGCQPVKIIFIVSHKIGQHLIPLMFSQELPQIEYIYVYCNDEIQQHNWDSQKTDKLRGGFTTVQRLIKQIIIDIREFKERAETLVPKITSSTSTTITFNNTGSATTSNVPITNRRDDHCLPPPSFFSEAIQNTSIKDLSTDSAWFIQFQLLIEILIPL</sequence>
<dbReference type="EMBL" id="CAJNOG010000479">
    <property type="protein sequence ID" value="CAF1262958.1"/>
    <property type="molecule type" value="Genomic_DNA"/>
</dbReference>
<dbReference type="AlphaFoldDB" id="A0A815AYG1"/>
<dbReference type="Proteomes" id="UP000663845">
    <property type="component" value="Unassembled WGS sequence"/>
</dbReference>